<dbReference type="EMBL" id="CACTIH010001954">
    <property type="protein sequence ID" value="CAA2969845.1"/>
    <property type="molecule type" value="Genomic_DNA"/>
</dbReference>
<protein>
    <submittedName>
        <fullName evidence="5">Probable ubiquitin-conjugating enzyme E2 24</fullName>
    </submittedName>
</protein>
<gene>
    <name evidence="5" type="ORF">OLEA9_A041074</name>
</gene>
<accession>A0A8S0QV16</accession>
<dbReference type="OrthoDB" id="47801at2759"/>
<comment type="caution">
    <text evidence="5">The sequence shown here is derived from an EMBL/GenBank/DDBJ whole genome shotgun (WGS) entry which is preliminary data.</text>
</comment>
<keyword evidence="3" id="KW-0472">Membrane</keyword>
<keyword evidence="3" id="KW-0812">Transmembrane</keyword>
<keyword evidence="3" id="KW-1133">Transmembrane helix</keyword>
<keyword evidence="6" id="KW-1185">Reference proteome</keyword>
<feature type="domain" description="UBC core" evidence="4">
    <location>
        <begin position="46"/>
        <end position="207"/>
    </location>
</feature>
<dbReference type="Gene3D" id="3.10.110.10">
    <property type="entry name" value="Ubiquitin Conjugating Enzyme"/>
    <property type="match status" value="1"/>
</dbReference>
<dbReference type="Pfam" id="PF00179">
    <property type="entry name" value="UQ_con"/>
    <property type="match status" value="1"/>
</dbReference>
<evidence type="ECO:0000313" key="5">
    <source>
        <dbReference type="EMBL" id="CAA2969845.1"/>
    </source>
</evidence>
<dbReference type="SUPFAM" id="SSF54495">
    <property type="entry name" value="UBC-like"/>
    <property type="match status" value="1"/>
</dbReference>
<name>A0A8S0QV16_OLEEU</name>
<evidence type="ECO:0000256" key="1">
    <source>
        <dbReference type="ARBA" id="ARBA00022679"/>
    </source>
</evidence>
<dbReference type="Proteomes" id="UP000594638">
    <property type="component" value="Unassembled WGS sequence"/>
</dbReference>
<organism evidence="5 6">
    <name type="scientific">Olea europaea subsp. europaea</name>
    <dbReference type="NCBI Taxonomy" id="158383"/>
    <lineage>
        <taxon>Eukaryota</taxon>
        <taxon>Viridiplantae</taxon>
        <taxon>Streptophyta</taxon>
        <taxon>Embryophyta</taxon>
        <taxon>Tracheophyta</taxon>
        <taxon>Spermatophyta</taxon>
        <taxon>Magnoliopsida</taxon>
        <taxon>eudicotyledons</taxon>
        <taxon>Gunneridae</taxon>
        <taxon>Pentapetalae</taxon>
        <taxon>asterids</taxon>
        <taxon>lamiids</taxon>
        <taxon>Lamiales</taxon>
        <taxon>Oleaceae</taxon>
        <taxon>Oleeae</taxon>
        <taxon>Olea</taxon>
    </lineage>
</organism>
<dbReference type="PANTHER" id="PTHR46116">
    <property type="entry name" value="(E3-INDEPENDENT) E2 UBIQUITIN-CONJUGATING ENZYME"/>
    <property type="match status" value="1"/>
</dbReference>
<dbReference type="InterPro" id="IPR016135">
    <property type="entry name" value="UBQ-conjugating_enzyme/RWD"/>
</dbReference>
<sequence>MASGSGSEENQATNEEFKHFDIVQEASDHRYRNSEQSKSFSKVNSFAHRTIMREWRSLEKDLPESIYVQVYETRIDLLRAVIIGAEGSPYHNGLFFFDICLPSDYPFRPPKVYYHSHGLDLNPNLYADGTVCLSLLNTWYGAKTEKWTQNSTILQVLVSIQALVLNDRPYFNEPGRERGKNRNCPKWIKNVVTYNEKVFILSCKTMLYTMQNPPKNFEIFVIEHFCKRADSILANVMAYQDFFLVVGASEIKASITFKWNLRRMHSKLKRVFDTISKPNINNSEKIENVKKEMKPHMFKIDFIVPAFLVLLACALPFWVMFMLS</sequence>
<dbReference type="PANTHER" id="PTHR46116:SF19">
    <property type="entry name" value="UBIQUITIN-CONJUGATING ENZYME FAMILY PROTEIN"/>
    <property type="match status" value="1"/>
</dbReference>
<evidence type="ECO:0000256" key="3">
    <source>
        <dbReference type="SAM" id="Phobius"/>
    </source>
</evidence>
<dbReference type="SMART" id="SM00212">
    <property type="entry name" value="UBCc"/>
    <property type="match status" value="1"/>
</dbReference>
<dbReference type="InterPro" id="IPR000608">
    <property type="entry name" value="UBC"/>
</dbReference>
<dbReference type="CDD" id="cd23837">
    <property type="entry name" value="UBCc_UBE2O"/>
    <property type="match status" value="1"/>
</dbReference>
<dbReference type="Gramene" id="OE9A041074T1">
    <property type="protein sequence ID" value="OE9A041074C1"/>
    <property type="gene ID" value="OE9A041074"/>
</dbReference>
<keyword evidence="2" id="KW-0833">Ubl conjugation pathway</keyword>
<keyword evidence="1" id="KW-0808">Transferase</keyword>
<evidence type="ECO:0000259" key="4">
    <source>
        <dbReference type="PROSITE" id="PS50127"/>
    </source>
</evidence>
<dbReference type="AlphaFoldDB" id="A0A8S0QV16"/>
<dbReference type="PROSITE" id="PS50127">
    <property type="entry name" value="UBC_2"/>
    <property type="match status" value="1"/>
</dbReference>
<feature type="transmembrane region" description="Helical" evidence="3">
    <location>
        <begin position="300"/>
        <end position="321"/>
    </location>
</feature>
<evidence type="ECO:0000256" key="2">
    <source>
        <dbReference type="ARBA" id="ARBA00022786"/>
    </source>
</evidence>
<proteinExistence type="predicted"/>
<reference evidence="5 6" key="1">
    <citation type="submission" date="2019-12" db="EMBL/GenBank/DDBJ databases">
        <authorList>
            <person name="Alioto T."/>
            <person name="Alioto T."/>
            <person name="Gomez Garrido J."/>
        </authorList>
    </citation>
    <scope>NUCLEOTIDE SEQUENCE [LARGE SCALE GENOMIC DNA]</scope>
</reference>
<evidence type="ECO:0000313" key="6">
    <source>
        <dbReference type="Proteomes" id="UP000594638"/>
    </source>
</evidence>
<dbReference type="GO" id="GO:0061631">
    <property type="term" value="F:ubiquitin conjugating enzyme activity"/>
    <property type="evidence" value="ECO:0007669"/>
    <property type="project" value="TreeGrafter"/>
</dbReference>